<name>K9YM19_CYASC</name>
<dbReference type="GO" id="GO:0008643">
    <property type="term" value="P:carbohydrate transport"/>
    <property type="evidence" value="ECO:0007669"/>
    <property type="project" value="InterPro"/>
</dbReference>
<accession>K9YM19</accession>
<dbReference type="PANTHER" id="PTHR43308">
    <property type="entry name" value="OUTER MEMBRANE PROTEIN ALPHA-RELATED"/>
    <property type="match status" value="1"/>
</dbReference>
<evidence type="ECO:0000256" key="2">
    <source>
        <dbReference type="SAM" id="Coils"/>
    </source>
</evidence>
<dbReference type="NCBIfam" id="NF033921">
    <property type="entry name" value="por_somb"/>
    <property type="match status" value="1"/>
</dbReference>
<dbReference type="Pfam" id="PF04966">
    <property type="entry name" value="OprB"/>
    <property type="match status" value="1"/>
</dbReference>
<reference evidence="5" key="1">
    <citation type="journal article" date="2013" name="Proc. Natl. Acad. Sci. U.S.A.">
        <title>Improving the coverage of the cyanobacterial phylum using diversity-driven genome sequencing.</title>
        <authorList>
            <person name="Shih P.M."/>
            <person name="Wu D."/>
            <person name="Latifi A."/>
            <person name="Axen S.D."/>
            <person name="Fewer D.P."/>
            <person name="Talla E."/>
            <person name="Calteau A."/>
            <person name="Cai F."/>
            <person name="Tandeau de Marsac N."/>
            <person name="Rippka R."/>
            <person name="Herdman M."/>
            <person name="Sivonen K."/>
            <person name="Coursin T."/>
            <person name="Laurent T."/>
            <person name="Goodwin L."/>
            <person name="Nolan M."/>
            <person name="Davenport K.W."/>
            <person name="Han C.S."/>
            <person name="Rubin E.M."/>
            <person name="Eisen J.A."/>
            <person name="Woyke T."/>
            <person name="Gugger M."/>
            <person name="Kerfeld C.A."/>
        </authorList>
    </citation>
    <scope>NUCLEOTIDE SEQUENCE [LARGE SCALE GENOMIC DNA]</scope>
    <source>
        <strain evidence="5">ATCC 29140 / PCC 7202</strain>
    </source>
</reference>
<dbReference type="InterPro" id="IPR001119">
    <property type="entry name" value="SLH_dom"/>
</dbReference>
<dbReference type="KEGG" id="csn:Cyast_2031"/>
<comment type="similarity">
    <text evidence="1">Belongs to the OprB family.</text>
</comment>
<dbReference type="InterPro" id="IPR007049">
    <property type="entry name" value="Carb-sel_porin_OprB"/>
</dbReference>
<dbReference type="GO" id="GO:0016020">
    <property type="term" value="C:membrane"/>
    <property type="evidence" value="ECO:0007669"/>
    <property type="project" value="InterPro"/>
</dbReference>
<dbReference type="PATRIC" id="fig|292563.3.peg.2123"/>
<dbReference type="STRING" id="292563.Cyast_2031"/>
<evidence type="ECO:0000313" key="4">
    <source>
        <dbReference type="EMBL" id="AFZ47981.1"/>
    </source>
</evidence>
<dbReference type="PROSITE" id="PS51272">
    <property type="entry name" value="SLH"/>
    <property type="match status" value="1"/>
</dbReference>
<dbReference type="HOGENOM" id="CLU_018575_1_0_3"/>
<feature type="domain" description="SLH" evidence="3">
    <location>
        <begin position="59"/>
        <end position="123"/>
    </location>
</feature>
<dbReference type="GO" id="GO:0015288">
    <property type="term" value="F:porin activity"/>
    <property type="evidence" value="ECO:0007669"/>
    <property type="project" value="InterPro"/>
</dbReference>
<gene>
    <name evidence="4" type="ordered locus">Cyast_2031</name>
</gene>
<feature type="coiled-coil region" evidence="2">
    <location>
        <begin position="137"/>
        <end position="164"/>
    </location>
</feature>
<dbReference type="EMBL" id="CP003940">
    <property type="protein sequence ID" value="AFZ47981.1"/>
    <property type="molecule type" value="Genomic_DNA"/>
</dbReference>
<dbReference type="InterPro" id="IPR047684">
    <property type="entry name" value="Por_som-like"/>
</dbReference>
<proteinExistence type="inferred from homology"/>
<dbReference type="PANTHER" id="PTHR43308:SF1">
    <property type="entry name" value="OUTER MEMBRANE PROTEIN ALPHA"/>
    <property type="match status" value="1"/>
</dbReference>
<evidence type="ECO:0000313" key="5">
    <source>
        <dbReference type="Proteomes" id="UP000010483"/>
    </source>
</evidence>
<organism evidence="4 5">
    <name type="scientific">Cyanobacterium stanieri (strain ATCC 29140 / PCC 7202)</name>
    <dbReference type="NCBI Taxonomy" id="292563"/>
    <lineage>
        <taxon>Bacteria</taxon>
        <taxon>Bacillati</taxon>
        <taxon>Cyanobacteriota</taxon>
        <taxon>Cyanophyceae</taxon>
        <taxon>Oscillatoriophycideae</taxon>
        <taxon>Chroococcales</taxon>
        <taxon>Geminocystaceae</taxon>
        <taxon>Cyanobacterium</taxon>
    </lineage>
</organism>
<dbReference type="AlphaFoldDB" id="K9YM19"/>
<sequence>MLKQADYLCLGAIAKKSVTQYAGYKLMIALSTLITTSPALAEVNLMEINSQDSMAQITSVSQLSDVSPTDWAYEALRSLVERYGCIVGYPDRTFRGNRALSRYEFAAGLNACMQSIEQLIGTGGVSQEDIEALRRLIGEFETELATLGARVDNLEGRVAFLEDNQFSTTTKLAGEVSFTLADAFGGDVTNPLTGIREDFRAQTTFTSRVRLQMSTSFTGNDVLFTRLTGGNLGNSFGSQTFTDEGRFAYDGQADNNLTLDRLHYYFSLTPSTRVFTMASLGGHHFYADTFNPGLEAGGGAGGALSRFGERNPIYRLGLGGQGVGFRQQLGSNFELSAGYLARGGNNPSEGRGLFNGNYSALGQLVFKPNNRFKLGFTYINSYDPNDAGSAFSFGGTGTRFGNLQGLGLNGIPVSSNSYGIQGQFDISPNFSLRAWGGYTNARLIETGSAEIWNYAVALAFPDLGKEGSLGAIIVGAEPHLTGLSVPGGVDFTKDTPLHIEVSYKYPISDQVSITPGLIVLTAPNQNSGANDPIYIGTLRTTFSF</sequence>
<evidence type="ECO:0000256" key="1">
    <source>
        <dbReference type="RuleBase" id="RU363072"/>
    </source>
</evidence>
<dbReference type="Proteomes" id="UP000010483">
    <property type="component" value="Chromosome"/>
</dbReference>
<keyword evidence="5" id="KW-1185">Reference proteome</keyword>
<evidence type="ECO:0000259" key="3">
    <source>
        <dbReference type="PROSITE" id="PS51272"/>
    </source>
</evidence>
<dbReference type="BioCyc" id="CSTA292563:G1353-2035-MONOMER"/>
<keyword evidence="2" id="KW-0175">Coiled coil</keyword>
<protein>
    <submittedName>
        <fullName evidence="4">Cyanobacterial porin</fullName>
    </submittedName>
</protein>
<dbReference type="eggNOG" id="COG2067">
    <property type="taxonomic scope" value="Bacteria"/>
</dbReference>
<dbReference type="Pfam" id="PF00395">
    <property type="entry name" value="SLH"/>
    <property type="match status" value="1"/>
</dbReference>
<dbReference type="InterPro" id="IPR051465">
    <property type="entry name" value="Cell_Envelope_Struct_Comp"/>
</dbReference>